<feature type="transmembrane region" description="Helical" evidence="1">
    <location>
        <begin position="12"/>
        <end position="30"/>
    </location>
</feature>
<evidence type="ECO:0008006" key="4">
    <source>
        <dbReference type="Google" id="ProtNLM"/>
    </source>
</evidence>
<keyword evidence="1" id="KW-1133">Transmembrane helix</keyword>
<evidence type="ECO:0000256" key="1">
    <source>
        <dbReference type="SAM" id="Phobius"/>
    </source>
</evidence>
<feature type="transmembrane region" description="Helical" evidence="1">
    <location>
        <begin position="88"/>
        <end position="114"/>
    </location>
</feature>
<keyword evidence="1" id="KW-0812">Transmembrane</keyword>
<dbReference type="Proteomes" id="UP000653076">
    <property type="component" value="Unassembled WGS sequence"/>
</dbReference>
<dbReference type="RefSeq" id="WP_204034396.1">
    <property type="nucleotide sequence ID" value="NZ_BOPC01000024.1"/>
</dbReference>
<feature type="transmembrane region" description="Helical" evidence="1">
    <location>
        <begin position="126"/>
        <end position="148"/>
    </location>
</feature>
<sequence>MNRVLRIELRRGTAPLAALAMFGAGVWMLVVHPDHWAGRWAGLANYFRGSMLILCALMVAAGAWQAGRERRRDLDELIGSTSRPGWHPLLVAWLAVALAGSVGVLVAFAGAAVLVAPVATYAAGGWWWTLLVGVVALGAATACGTLVGRLWPLRVAAPVAGLATYLGLGVLLYQDTTAAAWLSPVHSGWSVHWVVPDRVIAGQVAWLLALTALLLAAAARRWRVAALAGGVAIAVAVPIVTGPGPHRLPADSGAVELVCTETGPQVCVSRINAFLLDDVAPVAQPILARLDGIPGAPRRAVDHAAAPTGTPDTPDDGTIWLSLEQQSTVRGGLASPDGLRADFRAVTWPQCPAKPDREVSQQVYLVSGLAAAWLLDEWNPTDPAPAPAPADPALESLRAMPLVQQRAWFAAYLDAAARCDVSALLTLGRPR</sequence>
<gene>
    <name evidence="2" type="ORF">Vqi01_19650</name>
</gene>
<evidence type="ECO:0000313" key="2">
    <source>
        <dbReference type="EMBL" id="GIJ26803.1"/>
    </source>
</evidence>
<protein>
    <recommendedName>
        <fullName evidence="4">ABC transporter permease</fullName>
    </recommendedName>
</protein>
<proteinExistence type="predicted"/>
<evidence type="ECO:0000313" key="3">
    <source>
        <dbReference type="Proteomes" id="UP000653076"/>
    </source>
</evidence>
<keyword evidence="3" id="KW-1185">Reference proteome</keyword>
<reference evidence="2 3" key="1">
    <citation type="submission" date="2021-01" db="EMBL/GenBank/DDBJ databases">
        <title>Whole genome shotgun sequence of Verrucosispora qiuiae NBRC 106684.</title>
        <authorList>
            <person name="Komaki H."/>
            <person name="Tamura T."/>
        </authorList>
    </citation>
    <scope>NUCLEOTIDE SEQUENCE [LARGE SCALE GENOMIC DNA]</scope>
    <source>
        <strain evidence="2 3">NBRC 106684</strain>
    </source>
</reference>
<feature type="transmembrane region" description="Helical" evidence="1">
    <location>
        <begin position="224"/>
        <end position="241"/>
    </location>
</feature>
<dbReference type="EMBL" id="BOPC01000024">
    <property type="protein sequence ID" value="GIJ26803.1"/>
    <property type="molecule type" value="Genomic_DNA"/>
</dbReference>
<organism evidence="2 3">
    <name type="scientific">Micromonospora qiuiae</name>
    <dbReference type="NCBI Taxonomy" id="502268"/>
    <lineage>
        <taxon>Bacteria</taxon>
        <taxon>Bacillati</taxon>
        <taxon>Actinomycetota</taxon>
        <taxon>Actinomycetes</taxon>
        <taxon>Micromonosporales</taxon>
        <taxon>Micromonosporaceae</taxon>
        <taxon>Micromonospora</taxon>
    </lineage>
</organism>
<feature type="transmembrane region" description="Helical" evidence="1">
    <location>
        <begin position="155"/>
        <end position="173"/>
    </location>
</feature>
<comment type="caution">
    <text evidence="2">The sequence shown here is derived from an EMBL/GenBank/DDBJ whole genome shotgun (WGS) entry which is preliminary data.</text>
</comment>
<accession>A0ABQ4J9F3</accession>
<feature type="transmembrane region" description="Helical" evidence="1">
    <location>
        <begin position="50"/>
        <end position="67"/>
    </location>
</feature>
<keyword evidence="1" id="KW-0472">Membrane</keyword>
<feature type="transmembrane region" description="Helical" evidence="1">
    <location>
        <begin position="199"/>
        <end position="217"/>
    </location>
</feature>
<name>A0ABQ4J9F3_9ACTN</name>